<organism evidence="8 9">
    <name type="scientific">Sphingobacterium alimentarium</name>
    <dbReference type="NCBI Taxonomy" id="797292"/>
    <lineage>
        <taxon>Bacteria</taxon>
        <taxon>Pseudomonadati</taxon>
        <taxon>Bacteroidota</taxon>
        <taxon>Sphingobacteriia</taxon>
        <taxon>Sphingobacteriales</taxon>
        <taxon>Sphingobacteriaceae</taxon>
        <taxon>Sphingobacterium</taxon>
    </lineage>
</organism>
<dbReference type="Proteomes" id="UP000295197">
    <property type="component" value="Unassembled WGS sequence"/>
</dbReference>
<dbReference type="CDD" id="cd11010">
    <property type="entry name" value="S1-P1_nuclease"/>
    <property type="match status" value="1"/>
</dbReference>
<evidence type="ECO:0000256" key="2">
    <source>
        <dbReference type="ARBA" id="ARBA00022723"/>
    </source>
</evidence>
<dbReference type="OrthoDB" id="267579at2"/>
<keyword evidence="6" id="KW-0325">Glycoprotein</keyword>
<dbReference type="PANTHER" id="PTHR33146">
    <property type="entry name" value="ENDONUCLEASE 4"/>
    <property type="match status" value="1"/>
</dbReference>
<sequence>MKNKISAVFVLAVCMILGQFQKAQAWGMTGHRVIAEIAERHLTKKTKKNIKKIIGNQKIAYWSNWADFIKSDPDPQLNKTGSWHFVNTPANLNFEQFNQALLASPEDNLYKSYLRVKSQVKTQKDLTLQQQQQHLYYIIHLFADAHQPMHVGRAEDLGGNKIEVMYFGRKTNIHRVWDSDLVDNEKYSFMEYAYVLDIHDKNYYKKYNVSFEQALYETHQLSNKIYADVEHNANLSYKYIYDFKYPMEEALLKAGIRLANELNELYGK</sequence>
<keyword evidence="5" id="KW-1015">Disulfide bond</keyword>
<dbReference type="RefSeq" id="WP_132776362.1">
    <property type="nucleotide sequence ID" value="NZ_SMBZ01000003.1"/>
</dbReference>
<keyword evidence="7" id="KW-0732">Signal</keyword>
<accession>A0A4V2VUJ5</accession>
<dbReference type="InterPro" id="IPR003154">
    <property type="entry name" value="S1/P1nuclease"/>
</dbReference>
<keyword evidence="1" id="KW-0540">Nuclease</keyword>
<protein>
    <submittedName>
        <fullName evidence="8">S1/P1 nuclease</fullName>
    </submittedName>
</protein>
<dbReference type="GO" id="GO:0003676">
    <property type="term" value="F:nucleic acid binding"/>
    <property type="evidence" value="ECO:0007669"/>
    <property type="project" value="InterPro"/>
</dbReference>
<evidence type="ECO:0000256" key="4">
    <source>
        <dbReference type="ARBA" id="ARBA00022801"/>
    </source>
</evidence>
<keyword evidence="9" id="KW-1185">Reference proteome</keyword>
<dbReference type="GO" id="GO:0046872">
    <property type="term" value="F:metal ion binding"/>
    <property type="evidence" value="ECO:0007669"/>
    <property type="project" value="UniProtKB-KW"/>
</dbReference>
<feature type="signal peptide" evidence="7">
    <location>
        <begin position="1"/>
        <end position="25"/>
    </location>
</feature>
<reference evidence="8 9" key="1">
    <citation type="submission" date="2019-03" db="EMBL/GenBank/DDBJ databases">
        <title>Genomic Encyclopedia of Type Strains, Phase IV (KMG-IV): sequencing the most valuable type-strain genomes for metagenomic binning, comparative biology and taxonomic classification.</title>
        <authorList>
            <person name="Goeker M."/>
        </authorList>
    </citation>
    <scope>NUCLEOTIDE SEQUENCE [LARGE SCALE GENOMIC DNA]</scope>
    <source>
        <strain evidence="8 9">DSM 22362</strain>
    </source>
</reference>
<evidence type="ECO:0000256" key="3">
    <source>
        <dbReference type="ARBA" id="ARBA00022759"/>
    </source>
</evidence>
<dbReference type="PANTHER" id="PTHR33146:SF26">
    <property type="entry name" value="ENDONUCLEASE 4"/>
    <property type="match status" value="1"/>
</dbReference>
<keyword evidence="3" id="KW-0255">Endonuclease</keyword>
<dbReference type="EMBL" id="SMBZ01000003">
    <property type="protein sequence ID" value="TCV19935.1"/>
    <property type="molecule type" value="Genomic_DNA"/>
</dbReference>
<evidence type="ECO:0000313" key="9">
    <source>
        <dbReference type="Proteomes" id="UP000295197"/>
    </source>
</evidence>
<dbReference type="GO" id="GO:0004519">
    <property type="term" value="F:endonuclease activity"/>
    <property type="evidence" value="ECO:0007669"/>
    <property type="project" value="UniProtKB-KW"/>
</dbReference>
<dbReference type="Pfam" id="PF02265">
    <property type="entry name" value="S1-P1_nuclease"/>
    <property type="match status" value="1"/>
</dbReference>
<feature type="chain" id="PRO_5020794984" evidence="7">
    <location>
        <begin position="26"/>
        <end position="268"/>
    </location>
</feature>
<dbReference type="GO" id="GO:0016788">
    <property type="term" value="F:hydrolase activity, acting on ester bonds"/>
    <property type="evidence" value="ECO:0007669"/>
    <property type="project" value="InterPro"/>
</dbReference>
<keyword evidence="4" id="KW-0378">Hydrolase</keyword>
<evidence type="ECO:0000313" key="8">
    <source>
        <dbReference type="EMBL" id="TCV19935.1"/>
    </source>
</evidence>
<dbReference type="Gene3D" id="1.10.575.10">
    <property type="entry name" value="P1 Nuclease"/>
    <property type="match status" value="1"/>
</dbReference>
<dbReference type="InterPro" id="IPR008947">
    <property type="entry name" value="PLipase_C/P1_nuclease_dom_sf"/>
</dbReference>
<proteinExistence type="predicted"/>
<evidence type="ECO:0000256" key="5">
    <source>
        <dbReference type="ARBA" id="ARBA00023157"/>
    </source>
</evidence>
<evidence type="ECO:0000256" key="6">
    <source>
        <dbReference type="ARBA" id="ARBA00023180"/>
    </source>
</evidence>
<gene>
    <name evidence="8" type="ORF">EDC17_100334</name>
</gene>
<dbReference type="GO" id="GO:0006308">
    <property type="term" value="P:DNA catabolic process"/>
    <property type="evidence" value="ECO:0007669"/>
    <property type="project" value="InterPro"/>
</dbReference>
<keyword evidence="2" id="KW-0479">Metal-binding</keyword>
<dbReference type="SUPFAM" id="SSF48537">
    <property type="entry name" value="Phospholipase C/P1 nuclease"/>
    <property type="match status" value="1"/>
</dbReference>
<evidence type="ECO:0000256" key="7">
    <source>
        <dbReference type="SAM" id="SignalP"/>
    </source>
</evidence>
<name>A0A4V2VUJ5_9SPHI</name>
<dbReference type="AlphaFoldDB" id="A0A4V2VUJ5"/>
<evidence type="ECO:0000256" key="1">
    <source>
        <dbReference type="ARBA" id="ARBA00022722"/>
    </source>
</evidence>
<comment type="caution">
    <text evidence="8">The sequence shown here is derived from an EMBL/GenBank/DDBJ whole genome shotgun (WGS) entry which is preliminary data.</text>
</comment>